<feature type="compositionally biased region" description="Low complexity" evidence="1">
    <location>
        <begin position="741"/>
        <end position="754"/>
    </location>
</feature>
<dbReference type="EMBL" id="WBMV01004934">
    <property type="protein sequence ID" value="NXC30956.1"/>
    <property type="molecule type" value="Genomic_DNA"/>
</dbReference>
<dbReference type="PANTHER" id="PTHR24135">
    <property type="entry name" value="SH3 AND MULTIPLE ANKYRIN REPEAT DOMAINS PROTEIN"/>
    <property type="match status" value="1"/>
</dbReference>
<dbReference type="InterPro" id="IPR051569">
    <property type="entry name" value="SHANK"/>
</dbReference>
<feature type="non-terminal residue" evidence="2">
    <location>
        <position position="1"/>
    </location>
</feature>
<dbReference type="GO" id="GO:0043197">
    <property type="term" value="C:dendritic spine"/>
    <property type="evidence" value="ECO:0007669"/>
    <property type="project" value="TreeGrafter"/>
</dbReference>
<feature type="region of interest" description="Disordered" evidence="1">
    <location>
        <begin position="37"/>
        <end position="61"/>
    </location>
</feature>
<dbReference type="Gene3D" id="2.30.42.10">
    <property type="match status" value="1"/>
</dbReference>
<dbReference type="SUPFAM" id="SSF50156">
    <property type="entry name" value="PDZ domain-like"/>
    <property type="match status" value="1"/>
</dbReference>
<feature type="region of interest" description="Disordered" evidence="1">
    <location>
        <begin position="484"/>
        <end position="503"/>
    </location>
</feature>
<feature type="region of interest" description="Disordered" evidence="1">
    <location>
        <begin position="897"/>
        <end position="927"/>
    </location>
</feature>
<feature type="compositionally biased region" description="Polar residues" evidence="1">
    <location>
        <begin position="546"/>
        <end position="558"/>
    </location>
</feature>
<feature type="region of interest" description="Disordered" evidence="1">
    <location>
        <begin position="265"/>
        <end position="289"/>
    </location>
</feature>
<keyword evidence="3" id="KW-1185">Reference proteome</keyword>
<dbReference type="GO" id="GO:0014069">
    <property type="term" value="C:postsynaptic density"/>
    <property type="evidence" value="ECO:0007669"/>
    <property type="project" value="TreeGrafter"/>
</dbReference>
<evidence type="ECO:0000313" key="2">
    <source>
        <dbReference type="EMBL" id="NXC30956.1"/>
    </source>
</evidence>
<accession>A0A851MKZ7</accession>
<feature type="compositionally biased region" description="Low complexity" evidence="1">
    <location>
        <begin position="771"/>
        <end position="788"/>
    </location>
</feature>
<gene>
    <name evidence="2" type="primary">Shank3_1</name>
    <name evidence="2" type="ORF">CAMPRO_R13512</name>
</gene>
<feature type="non-terminal residue" evidence="2">
    <location>
        <position position="927"/>
    </location>
</feature>
<dbReference type="PANTHER" id="PTHR24135:SF4">
    <property type="entry name" value="SH3 AND MULTIPLE ANKYRIN REPEAT DOMAINS PROTEIN 3"/>
    <property type="match status" value="1"/>
</dbReference>
<dbReference type="GO" id="GO:0030160">
    <property type="term" value="F:synaptic receptor adaptor activity"/>
    <property type="evidence" value="ECO:0007669"/>
    <property type="project" value="TreeGrafter"/>
</dbReference>
<sequence>LPQVNGVNVVKVGHKQVVSLIRQGGNHLVMKVVSVSRKPESEEVVRKKAPPPPKRAPSTTLTLRSKSMTAELEELGGISNEGKGGCGSSSAEKDWWKTLSMSQECVLGPQGQLGSWSASGRALAAGQGGDPAPLLSPGTGKEIWQARGEDEKLAASLLDGKFPRSTSMQDTVREGHGIPPPPQTAPPPPPSPYYFDTGPPPSFSPPPPPGRAYDTIRSSFKPSLEAKLHGLPQVISAAEMYDQARTSIPYPERQKRARSMIILQDSSHLPVEPTEIPRPGPSATPPEKLKRKGRVIDNPYANMGQFNVSLFAPTKPQRKKSPLVKQLQVEDAQERAALAITGGFSREPSPTRRGHRLGGVEYQHHAGIAQVEATSIPFATAIAGVMKDRDRRLDERRKSTVFLSVGAIEGPPPPSSEMPSLQQSRSIDERLLGSRDVLLPSPVSALKPLISSSSSTFIHPLTGKPLDPNSPLALALAARERALSTQVPSRSPTPIHSPDSDRAAPLFVDIQTKEPERGDLESLVSPAYSPGGKGVIGVIGADSGTLAPTKSPWGTPSTLRKETEARAETPGKEEKKPEDKKSMIISIVDTSQQKTAGLIMVHATSNGQDEIGLEIKEETPAVPEVCTEPAESPKAEPQPSPVGKPPVSPAADKTLGQGSSEEEVEPYTVTLPPAQLSSSDEETREELAKIGLVPPPDEFANGVLVTTPGTPVSHLATPSTPSIPAAAVAPSTTGGTPSGKPSDAPAAPESAADSGVEEVDTRSSSDHHLETTSTISTVSSMSTLSSESGEPTDTYTSFADGQTFILEKPPVPPKPKLKSQLSKGPVTFRDPLLKQSSDSELISQQHAATLASASIGRPRYLFQRRSKLWGDPMESRPIHGADDDKPTVISELSSRLQQLNKDTRSLGEEPAGSTLDPGKKSPVVAAR</sequence>
<evidence type="ECO:0000256" key="1">
    <source>
        <dbReference type="SAM" id="MobiDB-lite"/>
    </source>
</evidence>
<feature type="compositionally biased region" description="Polar residues" evidence="1">
    <location>
        <begin position="484"/>
        <end position="494"/>
    </location>
</feature>
<comment type="caution">
    <text evidence="2">The sequence shown here is derived from an EMBL/GenBank/DDBJ whole genome shotgun (WGS) entry which is preliminary data.</text>
</comment>
<protein>
    <submittedName>
        <fullName evidence="2">SHAN3 protein</fullName>
    </submittedName>
</protein>
<evidence type="ECO:0000313" key="3">
    <source>
        <dbReference type="Proteomes" id="UP000614027"/>
    </source>
</evidence>
<feature type="compositionally biased region" description="Basic and acidic residues" evidence="1">
    <location>
        <begin position="37"/>
        <end position="46"/>
    </location>
</feature>
<dbReference type="GO" id="GO:0035255">
    <property type="term" value="F:ionotropic glutamate receptor binding"/>
    <property type="evidence" value="ECO:0007669"/>
    <property type="project" value="TreeGrafter"/>
</dbReference>
<dbReference type="InterPro" id="IPR036034">
    <property type="entry name" value="PDZ_sf"/>
</dbReference>
<organism evidence="2 3">
    <name type="scientific">Campylorhamphus procurvoides</name>
    <dbReference type="NCBI Taxonomy" id="190295"/>
    <lineage>
        <taxon>Eukaryota</taxon>
        <taxon>Metazoa</taxon>
        <taxon>Chordata</taxon>
        <taxon>Craniata</taxon>
        <taxon>Vertebrata</taxon>
        <taxon>Euteleostomi</taxon>
        <taxon>Archelosauria</taxon>
        <taxon>Archosauria</taxon>
        <taxon>Dinosauria</taxon>
        <taxon>Saurischia</taxon>
        <taxon>Theropoda</taxon>
        <taxon>Coelurosauria</taxon>
        <taxon>Aves</taxon>
        <taxon>Neognathae</taxon>
        <taxon>Neoaves</taxon>
        <taxon>Telluraves</taxon>
        <taxon>Australaves</taxon>
        <taxon>Passeriformes</taxon>
        <taxon>Dendrocolaptidae</taxon>
        <taxon>Campylorhamphus</taxon>
    </lineage>
</organism>
<feature type="region of interest" description="Disordered" evidence="1">
    <location>
        <begin position="405"/>
        <end position="424"/>
    </location>
</feature>
<feature type="compositionally biased region" description="Pro residues" evidence="1">
    <location>
        <begin position="636"/>
        <end position="648"/>
    </location>
</feature>
<feature type="compositionally biased region" description="Pro residues" evidence="1">
    <location>
        <begin position="178"/>
        <end position="210"/>
    </location>
</feature>
<feature type="compositionally biased region" description="Polar residues" evidence="1">
    <location>
        <begin position="789"/>
        <end position="800"/>
    </location>
</feature>
<feature type="compositionally biased region" description="Basic and acidic residues" evidence="1">
    <location>
        <begin position="759"/>
        <end position="770"/>
    </location>
</feature>
<dbReference type="Proteomes" id="UP000614027">
    <property type="component" value="Unassembled WGS sequence"/>
</dbReference>
<dbReference type="GO" id="GO:0045211">
    <property type="term" value="C:postsynaptic membrane"/>
    <property type="evidence" value="ECO:0007669"/>
    <property type="project" value="TreeGrafter"/>
</dbReference>
<feature type="region of interest" description="Disordered" evidence="1">
    <location>
        <begin position="609"/>
        <end position="830"/>
    </location>
</feature>
<feature type="compositionally biased region" description="Low complexity" evidence="1">
    <location>
        <begin position="716"/>
        <end position="733"/>
    </location>
</feature>
<reference evidence="2" key="1">
    <citation type="submission" date="2019-09" db="EMBL/GenBank/DDBJ databases">
        <title>Bird 10,000 Genomes (B10K) Project - Family phase.</title>
        <authorList>
            <person name="Zhang G."/>
        </authorList>
    </citation>
    <scope>NUCLEOTIDE SEQUENCE</scope>
    <source>
        <strain evidence="2">B10K-DU-001-09</strain>
        <tissue evidence="2">Muscle</tissue>
    </source>
</reference>
<dbReference type="OrthoDB" id="445896at2759"/>
<proteinExistence type="predicted"/>
<dbReference type="AlphaFoldDB" id="A0A851MKZ7"/>
<feature type="region of interest" description="Disordered" evidence="1">
    <location>
        <begin position="157"/>
        <end position="216"/>
    </location>
</feature>
<name>A0A851MKZ7_9DEND</name>
<feature type="region of interest" description="Disordered" evidence="1">
    <location>
        <begin position="544"/>
        <end position="583"/>
    </location>
</feature>
<feature type="compositionally biased region" description="Basic and acidic residues" evidence="1">
    <location>
        <begin position="559"/>
        <end position="582"/>
    </location>
</feature>